<sequence>MEPTVNYELTLRSTDSEENANVASIADQRGADMFEDEIMAVELEEEFQRFCGREASTEILQVRDQVAVAIKNVEVLMRAEVAKLMRCGHPNREAVGRVGSVACRRRNEGVNHPAEQM</sequence>
<organism evidence="3">
    <name type="scientific">Nippostrongylus brasiliensis</name>
    <name type="common">Rat hookworm</name>
    <dbReference type="NCBI Taxonomy" id="27835"/>
    <lineage>
        <taxon>Eukaryota</taxon>
        <taxon>Metazoa</taxon>
        <taxon>Ecdysozoa</taxon>
        <taxon>Nematoda</taxon>
        <taxon>Chromadorea</taxon>
        <taxon>Rhabditida</taxon>
        <taxon>Rhabditina</taxon>
        <taxon>Rhabditomorpha</taxon>
        <taxon>Strongyloidea</taxon>
        <taxon>Heligmosomidae</taxon>
        <taxon>Nippostrongylus</taxon>
    </lineage>
</organism>
<accession>A0A0N4Y5W0</accession>
<dbReference type="EMBL" id="UYSL01020521">
    <property type="protein sequence ID" value="VDL75010.1"/>
    <property type="molecule type" value="Genomic_DNA"/>
</dbReference>
<protein>
    <submittedName>
        <fullName evidence="3">t-SNARE coiled-coil homology domain-containing protein</fullName>
    </submittedName>
</protein>
<evidence type="ECO:0000313" key="2">
    <source>
        <dbReference type="Proteomes" id="UP000271162"/>
    </source>
</evidence>
<proteinExistence type="predicted"/>
<reference evidence="3" key="1">
    <citation type="submission" date="2017-02" db="UniProtKB">
        <authorList>
            <consortium name="WormBaseParasite"/>
        </authorList>
    </citation>
    <scope>IDENTIFICATION</scope>
</reference>
<name>A0A0N4Y5W0_NIPBR</name>
<evidence type="ECO:0000313" key="1">
    <source>
        <dbReference type="EMBL" id="VDL75010.1"/>
    </source>
</evidence>
<evidence type="ECO:0000313" key="3">
    <source>
        <dbReference type="WBParaSite" id="NBR_0001142001-mRNA-1"/>
    </source>
</evidence>
<gene>
    <name evidence="1" type="ORF">NBR_LOCUS11421</name>
</gene>
<dbReference type="AlphaFoldDB" id="A0A0N4Y5W0"/>
<keyword evidence="2" id="KW-1185">Reference proteome</keyword>
<dbReference type="WBParaSite" id="NBR_0001142001-mRNA-1">
    <property type="protein sequence ID" value="NBR_0001142001-mRNA-1"/>
    <property type="gene ID" value="NBR_0001142001"/>
</dbReference>
<dbReference type="Proteomes" id="UP000271162">
    <property type="component" value="Unassembled WGS sequence"/>
</dbReference>
<reference evidence="1 2" key="2">
    <citation type="submission" date="2018-11" db="EMBL/GenBank/DDBJ databases">
        <authorList>
            <consortium name="Pathogen Informatics"/>
        </authorList>
    </citation>
    <scope>NUCLEOTIDE SEQUENCE [LARGE SCALE GENOMIC DNA]</scope>
</reference>